<dbReference type="InterPro" id="IPR029058">
    <property type="entry name" value="AB_hydrolase_fold"/>
</dbReference>
<dbReference type="GO" id="GO:0016787">
    <property type="term" value="F:hydrolase activity"/>
    <property type="evidence" value="ECO:0007669"/>
    <property type="project" value="InterPro"/>
</dbReference>
<sequence length="260" mass="29296">MKNRTISIVLIGSLFFPACAQTKEEIDKYEAKVWQSPQGGTLLYRFRSPEKVEKSKKYPLLFFLHGAGGRGNDNKGQLQDGGGIGAFAKQGVFSKHGSYVFAGQVSEGERWVDVDWNTLEHRMPPISNHMRVAFEALDAFVSDKKNQIDRDRIYIMGLSMGGYGTWDAIQRRPEFFAAAVPICGGGDKNMGKVLAKMPIWAWHGDKDEVIQVSRSREMDAAIKQAGGSPKYTEVKGRGHNVWTDVWNSKELWDWLYSQSR</sequence>
<keyword evidence="1" id="KW-0732">Signal</keyword>
<name>A0A160VE96_9ZZZZ</name>
<evidence type="ECO:0000259" key="2">
    <source>
        <dbReference type="Pfam" id="PF02230"/>
    </source>
</evidence>
<dbReference type="AlphaFoldDB" id="A0A160VE96"/>
<reference evidence="3" key="1">
    <citation type="submission" date="2015-10" db="EMBL/GenBank/DDBJ databases">
        <authorList>
            <person name="Gilbert D.G."/>
        </authorList>
    </citation>
    <scope>NUCLEOTIDE SEQUENCE</scope>
</reference>
<dbReference type="InterPro" id="IPR050955">
    <property type="entry name" value="Plant_Biomass_Hydrol_Est"/>
</dbReference>
<proteinExistence type="predicted"/>
<dbReference type="PANTHER" id="PTHR43037:SF1">
    <property type="entry name" value="BLL1128 PROTEIN"/>
    <property type="match status" value="1"/>
</dbReference>
<gene>
    <name evidence="3" type="ORF">MGWOODY_Mmi2324</name>
</gene>
<organism evidence="3">
    <name type="scientific">hydrothermal vent metagenome</name>
    <dbReference type="NCBI Taxonomy" id="652676"/>
    <lineage>
        <taxon>unclassified sequences</taxon>
        <taxon>metagenomes</taxon>
        <taxon>ecological metagenomes</taxon>
    </lineage>
</organism>
<dbReference type="Pfam" id="PF02230">
    <property type="entry name" value="Abhydrolase_2"/>
    <property type="match status" value="1"/>
</dbReference>
<protein>
    <recommendedName>
        <fullName evidence="2">Phospholipase/carboxylesterase/thioesterase domain-containing protein</fullName>
    </recommendedName>
</protein>
<evidence type="ECO:0000313" key="3">
    <source>
        <dbReference type="EMBL" id="CUV08775.1"/>
    </source>
</evidence>
<accession>A0A160VE96</accession>
<dbReference type="SUPFAM" id="SSF53474">
    <property type="entry name" value="alpha/beta-Hydrolases"/>
    <property type="match status" value="1"/>
</dbReference>
<dbReference type="EMBL" id="FAXC01000125">
    <property type="protein sequence ID" value="CUV08775.1"/>
    <property type="molecule type" value="Genomic_DNA"/>
</dbReference>
<dbReference type="PANTHER" id="PTHR43037">
    <property type="entry name" value="UNNAMED PRODUCT-RELATED"/>
    <property type="match status" value="1"/>
</dbReference>
<feature type="domain" description="Phospholipase/carboxylesterase/thioesterase" evidence="2">
    <location>
        <begin position="54"/>
        <end position="244"/>
    </location>
</feature>
<dbReference type="InterPro" id="IPR003140">
    <property type="entry name" value="PLipase/COase/thioEstase"/>
</dbReference>
<dbReference type="Gene3D" id="3.40.50.1820">
    <property type="entry name" value="alpha/beta hydrolase"/>
    <property type="match status" value="1"/>
</dbReference>
<evidence type="ECO:0000256" key="1">
    <source>
        <dbReference type="ARBA" id="ARBA00022729"/>
    </source>
</evidence>